<name>A0A1B0C154_9MUSC</name>
<keyword evidence="5" id="KW-0378">Hydrolase</keyword>
<dbReference type="GO" id="GO:0006729">
    <property type="term" value="P:tetrahydrobiopterin biosynthetic process"/>
    <property type="evidence" value="ECO:0007669"/>
    <property type="project" value="UniProtKB-KW"/>
</dbReference>
<dbReference type="PANTHER" id="PTHR11109:SF7">
    <property type="entry name" value="GTP CYCLOHYDROLASE 1"/>
    <property type="match status" value="1"/>
</dbReference>
<dbReference type="InterPro" id="IPR018234">
    <property type="entry name" value="GTP_CycHdrlase_I_CS"/>
</dbReference>
<feature type="domain" description="GTP cyclohydrolase I" evidence="8">
    <location>
        <begin position="23"/>
        <end position="102"/>
    </location>
</feature>
<comment type="pathway">
    <text evidence="1">Cofactor biosynthesis; 7,8-dihydroneopterin triphosphate biosynthesis; 7,8-dihydroneopterin triphosphate from GTP: step 1/1.</text>
</comment>
<proteinExistence type="inferred from homology"/>
<dbReference type="PROSITE" id="PS00860">
    <property type="entry name" value="GTP_CYCLOHYDROL_1_2"/>
    <property type="match status" value="1"/>
</dbReference>
<keyword evidence="10" id="KW-1185">Reference proteome</keyword>
<dbReference type="Proteomes" id="UP000092460">
    <property type="component" value="Unassembled WGS sequence"/>
</dbReference>
<protein>
    <recommendedName>
        <fullName evidence="4">GTP cyclohydrolase 1</fullName>
        <ecNumber evidence="3">3.5.4.16</ecNumber>
    </recommendedName>
    <alternativeName>
        <fullName evidence="7">GTP cyclohydrolase I</fullName>
    </alternativeName>
</protein>
<dbReference type="GO" id="GO:0003934">
    <property type="term" value="F:GTP cyclohydrolase I activity"/>
    <property type="evidence" value="ECO:0007669"/>
    <property type="project" value="UniProtKB-EC"/>
</dbReference>
<evidence type="ECO:0000256" key="6">
    <source>
        <dbReference type="ARBA" id="ARBA00023007"/>
    </source>
</evidence>
<evidence type="ECO:0000256" key="1">
    <source>
        <dbReference type="ARBA" id="ARBA00005080"/>
    </source>
</evidence>
<dbReference type="Pfam" id="PF01227">
    <property type="entry name" value="GTP_cyclohydroI"/>
    <property type="match status" value="1"/>
</dbReference>
<evidence type="ECO:0000259" key="8">
    <source>
        <dbReference type="Pfam" id="PF01227"/>
    </source>
</evidence>
<dbReference type="SUPFAM" id="SSF55620">
    <property type="entry name" value="Tetrahydrobiopterin biosynthesis enzymes-like"/>
    <property type="match status" value="1"/>
</dbReference>
<dbReference type="GO" id="GO:0005737">
    <property type="term" value="C:cytoplasm"/>
    <property type="evidence" value="ECO:0007669"/>
    <property type="project" value="TreeGrafter"/>
</dbReference>
<dbReference type="EMBL" id="JXJN01023883">
    <property type="status" value="NOT_ANNOTATED_CDS"/>
    <property type="molecule type" value="Genomic_DNA"/>
</dbReference>
<evidence type="ECO:0000256" key="4">
    <source>
        <dbReference type="ARBA" id="ARBA00017272"/>
    </source>
</evidence>
<dbReference type="VEuPathDB" id="VectorBase:GPPI046382"/>
<evidence type="ECO:0000313" key="9">
    <source>
        <dbReference type="EnsemblMetazoa" id="GPPI046382-PA"/>
    </source>
</evidence>
<dbReference type="InterPro" id="IPR043133">
    <property type="entry name" value="GTP-CH-I_C/QueF"/>
</dbReference>
<accession>A0A1B0C154</accession>
<sequence>MKILNLNLDNDSLSQTPSRIARRATVAYVPKKFLIGLSKINRIVNFFSKRPQIQERLTHQILIALQILLNTNNVAVSIIARHFCVQARGVRDSESNAQTLACGAPYNQFFANFTVTSQLLHFGRKAAKAADSVQPVPWIYLYLLV</sequence>
<evidence type="ECO:0000313" key="10">
    <source>
        <dbReference type="Proteomes" id="UP000092460"/>
    </source>
</evidence>
<evidence type="ECO:0000256" key="3">
    <source>
        <dbReference type="ARBA" id="ARBA00012715"/>
    </source>
</evidence>
<reference evidence="10" key="1">
    <citation type="submission" date="2015-01" db="EMBL/GenBank/DDBJ databases">
        <authorList>
            <person name="Aksoy S."/>
            <person name="Warren W."/>
            <person name="Wilson R.K."/>
        </authorList>
    </citation>
    <scope>NUCLEOTIDE SEQUENCE [LARGE SCALE GENOMIC DNA]</scope>
    <source>
        <strain evidence="10">IAEA</strain>
    </source>
</reference>
<dbReference type="InterPro" id="IPR001474">
    <property type="entry name" value="GTP_CycHdrlase_I"/>
</dbReference>
<dbReference type="PANTHER" id="PTHR11109">
    <property type="entry name" value="GTP CYCLOHYDROLASE I"/>
    <property type="match status" value="1"/>
</dbReference>
<dbReference type="STRING" id="67801.A0A1B0C154"/>
<evidence type="ECO:0000256" key="2">
    <source>
        <dbReference type="ARBA" id="ARBA00008085"/>
    </source>
</evidence>
<dbReference type="EnsemblMetazoa" id="GPPI046382-RA">
    <property type="protein sequence ID" value="GPPI046382-PA"/>
    <property type="gene ID" value="GPPI046382"/>
</dbReference>
<dbReference type="InterPro" id="IPR020602">
    <property type="entry name" value="GTP_CycHdrlase_I_dom"/>
</dbReference>
<dbReference type="UniPathway" id="UPA00848">
    <property type="reaction ID" value="UER00151"/>
</dbReference>
<organism evidence="9 10">
    <name type="scientific">Glossina palpalis gambiensis</name>
    <dbReference type="NCBI Taxonomy" id="67801"/>
    <lineage>
        <taxon>Eukaryota</taxon>
        <taxon>Metazoa</taxon>
        <taxon>Ecdysozoa</taxon>
        <taxon>Arthropoda</taxon>
        <taxon>Hexapoda</taxon>
        <taxon>Insecta</taxon>
        <taxon>Pterygota</taxon>
        <taxon>Neoptera</taxon>
        <taxon>Endopterygota</taxon>
        <taxon>Diptera</taxon>
        <taxon>Brachycera</taxon>
        <taxon>Muscomorpha</taxon>
        <taxon>Hippoboscoidea</taxon>
        <taxon>Glossinidae</taxon>
        <taxon>Glossina</taxon>
    </lineage>
</organism>
<evidence type="ECO:0000256" key="7">
    <source>
        <dbReference type="ARBA" id="ARBA00030854"/>
    </source>
</evidence>
<dbReference type="EC" id="3.5.4.16" evidence="3"/>
<dbReference type="Gene3D" id="3.30.1130.10">
    <property type="match status" value="1"/>
</dbReference>
<dbReference type="GO" id="GO:0005525">
    <property type="term" value="F:GTP binding"/>
    <property type="evidence" value="ECO:0007669"/>
    <property type="project" value="TreeGrafter"/>
</dbReference>
<dbReference type="AlphaFoldDB" id="A0A1B0C154"/>
<dbReference type="GO" id="GO:0046654">
    <property type="term" value="P:tetrahydrofolate biosynthetic process"/>
    <property type="evidence" value="ECO:0007669"/>
    <property type="project" value="InterPro"/>
</dbReference>
<keyword evidence="6" id="KW-0783">Tetrahydrobiopterin biosynthesis</keyword>
<comment type="similarity">
    <text evidence="2">Belongs to the GTP cyclohydrolase I family.</text>
</comment>
<reference evidence="9" key="2">
    <citation type="submission" date="2020-05" db="UniProtKB">
        <authorList>
            <consortium name="EnsemblMetazoa"/>
        </authorList>
    </citation>
    <scope>IDENTIFICATION</scope>
    <source>
        <strain evidence="9">IAEA</strain>
    </source>
</reference>
<dbReference type="GO" id="GO:0008270">
    <property type="term" value="F:zinc ion binding"/>
    <property type="evidence" value="ECO:0007669"/>
    <property type="project" value="TreeGrafter"/>
</dbReference>
<evidence type="ECO:0000256" key="5">
    <source>
        <dbReference type="ARBA" id="ARBA00022801"/>
    </source>
</evidence>